<feature type="region of interest" description="Disordered" evidence="1">
    <location>
        <begin position="1"/>
        <end position="20"/>
    </location>
</feature>
<sequence length="247" mass="26741">MSAPLTAPHDPTVNAVPTRPPLAVTPDVPDTDDLARLRQRFAPIFERIAAGAAERDVNRTLPYEQIRELNAAGFATLRVPRSHGGPEVSVRTLTALLVELAAADSNVAHQYRSHYGFLESLRHKSSAQQERWYRLILEGATVGNASTETSGNALGTLNTRLEPRPGGGAVLTGRKGYATASLFSTHTRVRALDPSTFDPKRRPRRVLSFGSRALSSRGPANPGARSVPEHARSAPERIEGRGFRCAP</sequence>
<feature type="compositionally biased region" description="Basic and acidic residues" evidence="1">
    <location>
        <begin position="227"/>
        <end position="247"/>
    </location>
</feature>
<feature type="region of interest" description="Disordered" evidence="1">
    <location>
        <begin position="195"/>
        <end position="247"/>
    </location>
</feature>
<dbReference type="Gene3D" id="1.10.540.10">
    <property type="entry name" value="Acyl-CoA dehydrogenase/oxidase, N-terminal domain"/>
    <property type="match status" value="1"/>
</dbReference>
<dbReference type="Pfam" id="PF02771">
    <property type="entry name" value="Acyl-CoA_dh_N"/>
    <property type="match status" value="1"/>
</dbReference>
<evidence type="ECO:0000256" key="1">
    <source>
        <dbReference type="SAM" id="MobiDB-lite"/>
    </source>
</evidence>
<feature type="domain" description="Acyl-CoA dehydrogenase/oxidase N-terminal" evidence="2">
    <location>
        <begin position="46"/>
        <end position="139"/>
    </location>
</feature>
<protein>
    <submittedName>
        <fullName evidence="3">Acyl-CoA dehydrogenase probable dibenzothiophene desulfurization enzyme</fullName>
    </submittedName>
</protein>
<dbReference type="GO" id="GO:0050660">
    <property type="term" value="F:flavin adenine dinucleotide binding"/>
    <property type="evidence" value="ECO:0007669"/>
    <property type="project" value="InterPro"/>
</dbReference>
<dbReference type="SUPFAM" id="SSF56645">
    <property type="entry name" value="Acyl-CoA dehydrogenase NM domain-like"/>
    <property type="match status" value="1"/>
</dbReference>
<dbReference type="InterPro" id="IPR037069">
    <property type="entry name" value="AcylCoA_DH/ox_N_sf"/>
</dbReference>
<evidence type="ECO:0000259" key="2">
    <source>
        <dbReference type="Pfam" id="PF02771"/>
    </source>
</evidence>
<proteinExistence type="predicted"/>
<evidence type="ECO:0000313" key="4">
    <source>
        <dbReference type="Proteomes" id="UP000196230"/>
    </source>
</evidence>
<reference evidence="3 4" key="1">
    <citation type="submission" date="2017-02" db="EMBL/GenBank/DDBJ databases">
        <authorList>
            <person name="Peterson S.W."/>
        </authorList>
    </citation>
    <scope>NUCLEOTIDE SEQUENCE [LARGE SCALE GENOMIC DNA]</scope>
    <source>
        <strain evidence="3 4">2B3F</strain>
    </source>
</reference>
<dbReference type="RefSeq" id="WP_087133682.1">
    <property type="nucleotide sequence ID" value="NZ_FUKP01000022.1"/>
</dbReference>
<dbReference type="InterPro" id="IPR046373">
    <property type="entry name" value="Acyl-CoA_Oxase/DH_mid-dom_sf"/>
</dbReference>
<dbReference type="InterPro" id="IPR009100">
    <property type="entry name" value="AcylCoA_DH/oxidase_NM_dom_sf"/>
</dbReference>
<evidence type="ECO:0000313" key="3">
    <source>
        <dbReference type="EMBL" id="SJN21790.1"/>
    </source>
</evidence>
<dbReference type="Gene3D" id="2.40.110.10">
    <property type="entry name" value="Butyryl-CoA Dehydrogenase, subunit A, domain 2"/>
    <property type="match status" value="1"/>
</dbReference>
<dbReference type="InterPro" id="IPR013786">
    <property type="entry name" value="AcylCoA_DH/ox_N"/>
</dbReference>
<organism evidence="3 4">
    <name type="scientific">Micrococcus lylae</name>
    <dbReference type="NCBI Taxonomy" id="1273"/>
    <lineage>
        <taxon>Bacteria</taxon>
        <taxon>Bacillati</taxon>
        <taxon>Actinomycetota</taxon>
        <taxon>Actinomycetes</taxon>
        <taxon>Micrococcales</taxon>
        <taxon>Micrococcaceae</taxon>
        <taxon>Micrococcus</taxon>
    </lineage>
</organism>
<dbReference type="Proteomes" id="UP000196230">
    <property type="component" value="Unassembled WGS sequence"/>
</dbReference>
<name>A0A1R4IPG7_9MICC</name>
<gene>
    <name evidence="3" type="ORF">FM125_03800</name>
</gene>
<dbReference type="GO" id="GO:0016627">
    <property type="term" value="F:oxidoreductase activity, acting on the CH-CH group of donors"/>
    <property type="evidence" value="ECO:0007669"/>
    <property type="project" value="InterPro"/>
</dbReference>
<dbReference type="EMBL" id="FUKP01000022">
    <property type="protein sequence ID" value="SJN21790.1"/>
    <property type="molecule type" value="Genomic_DNA"/>
</dbReference>
<dbReference type="AlphaFoldDB" id="A0A1R4IPG7"/>
<accession>A0A1R4IPG7</accession>